<dbReference type="InParanoid" id="F4PEC2"/>
<dbReference type="Proteomes" id="UP000007241">
    <property type="component" value="Unassembled WGS sequence"/>
</dbReference>
<dbReference type="PANTHER" id="PTHR33206:SF1">
    <property type="entry name" value="DNA-DIRECTED DNA POLYMERASE"/>
    <property type="match status" value="1"/>
</dbReference>
<dbReference type="GeneID" id="18239665"/>
<sequence>MEMYPNAKSFEINSIEGELDRNIEQCEKIERYNCHKSEDINPLTGDTMNILYEKTANKESALKQWDIPQDQFGVLLKHSHIPSKKWFYNNLKGESVSSNDYNEMVFTHTNLYDLLNDYNNLDAKPGVEATKKLGNFFQSLNLDIHKNGIFVPRLTLKYLWHTKSKDCEFQLFKGNDELYHKYRDNLKKTTRIRKGKLCQGILGYDTNALYLWAISQDMPCGEHQVVQVYPDILKDVLDNTFFGMIECDIAVPEHLKECFAGMPPIFKNVEITCNDLSFDTGTCQTRLQKYILKAPFKSFSEQVSNERRVRDTSPGYKLRGEMMKLMGNSSYGKSITNFLKHETAKIVTGDNYIKNIRRNNYIEHQDMNKGCEFRFKKMSFKQSLPIHIRFQVYQLAKLRMLQFYYDSIDYSIDKSDYQYCMMDTDSAYIAISDESLEVIKPSLKDEFKKNRHLWLERDDTIENKVYDSRTPGLFKLEYEGTCIISLAIQKGINKKQNEITKQKYVDALKGVGDKVRLLKTRQAFRKGYEPKYSHSIYKVISGNGYSYFIADDDGNILPKAYKYYELQRIESTQRFHTESRQREPRMTNKERRNKRELEELGRIRGPAYKNGEH</sequence>
<evidence type="ECO:0000256" key="1">
    <source>
        <dbReference type="SAM" id="MobiDB-lite"/>
    </source>
</evidence>
<name>F4PEC2_BATDJ</name>
<evidence type="ECO:0000313" key="2">
    <source>
        <dbReference type="EMBL" id="EGF76399.1"/>
    </source>
</evidence>
<dbReference type="SUPFAM" id="SSF56672">
    <property type="entry name" value="DNA/RNA polymerases"/>
    <property type="match status" value="1"/>
</dbReference>
<dbReference type="STRING" id="684364.F4PEC2"/>
<protein>
    <recommendedName>
        <fullName evidence="4">DNA-directed DNA polymerase</fullName>
    </recommendedName>
</protein>
<proteinExistence type="predicted"/>
<feature type="compositionally biased region" description="Basic and acidic residues" evidence="1">
    <location>
        <begin position="574"/>
        <end position="602"/>
    </location>
</feature>
<reference evidence="2 3" key="1">
    <citation type="submission" date="2009-12" db="EMBL/GenBank/DDBJ databases">
        <title>The draft genome of Batrachochytrium dendrobatidis.</title>
        <authorList>
            <consortium name="US DOE Joint Genome Institute (JGI-PGF)"/>
            <person name="Kuo A."/>
            <person name="Salamov A."/>
            <person name="Schmutz J."/>
            <person name="Lucas S."/>
            <person name="Pitluck S."/>
            <person name="Rosenblum E."/>
            <person name="Stajich J."/>
            <person name="Eisen M."/>
            <person name="Grigoriev I.V."/>
        </authorList>
    </citation>
    <scope>NUCLEOTIDE SEQUENCE [LARGE SCALE GENOMIC DNA]</scope>
    <source>
        <strain evidence="3">JAM81 / FGSC 10211</strain>
    </source>
</reference>
<feature type="region of interest" description="Disordered" evidence="1">
    <location>
        <begin position="574"/>
        <end position="613"/>
    </location>
</feature>
<keyword evidence="3" id="KW-1185">Reference proteome</keyword>
<evidence type="ECO:0000313" key="3">
    <source>
        <dbReference type="Proteomes" id="UP000007241"/>
    </source>
</evidence>
<organism evidence="2 3">
    <name type="scientific">Batrachochytrium dendrobatidis (strain JAM81 / FGSC 10211)</name>
    <name type="common">Frog chytrid fungus</name>
    <dbReference type="NCBI Taxonomy" id="684364"/>
    <lineage>
        <taxon>Eukaryota</taxon>
        <taxon>Fungi</taxon>
        <taxon>Fungi incertae sedis</taxon>
        <taxon>Chytridiomycota</taxon>
        <taxon>Chytridiomycota incertae sedis</taxon>
        <taxon>Chytridiomycetes</taxon>
        <taxon>Rhizophydiales</taxon>
        <taxon>Rhizophydiales incertae sedis</taxon>
        <taxon>Batrachochytrium</taxon>
    </lineage>
</organism>
<dbReference type="PANTHER" id="PTHR33206">
    <property type="entry name" value="PROTEIN CBG10425"/>
    <property type="match status" value="1"/>
</dbReference>
<accession>F4PEC2</accession>
<dbReference type="InterPro" id="IPR043502">
    <property type="entry name" value="DNA/RNA_pol_sf"/>
</dbReference>
<dbReference type="RefSeq" id="XP_006682955.1">
    <property type="nucleotide sequence ID" value="XM_006682892.1"/>
</dbReference>
<dbReference type="EMBL" id="GL882897">
    <property type="protein sequence ID" value="EGF76399.1"/>
    <property type="molecule type" value="Genomic_DNA"/>
</dbReference>
<gene>
    <name evidence="2" type="ORF">BATDEDRAFT_28533</name>
</gene>
<dbReference type="AlphaFoldDB" id="F4PEC2"/>
<evidence type="ECO:0008006" key="4">
    <source>
        <dbReference type="Google" id="ProtNLM"/>
    </source>
</evidence>
<dbReference type="HOGENOM" id="CLU_032650_0_0_1"/>